<dbReference type="PANTHER" id="PTHR45626:SF51">
    <property type="entry name" value="SNF2-RELATED DOMAIN-CONTAINING PROTEIN"/>
    <property type="match status" value="1"/>
</dbReference>
<dbReference type="PROSITE" id="PS51194">
    <property type="entry name" value="HELICASE_CTER"/>
    <property type="match status" value="1"/>
</dbReference>
<gene>
    <name evidence="6" type="ORF">VTL71DRAFT_9572</name>
</gene>
<keyword evidence="7" id="KW-1185">Reference proteome</keyword>
<comment type="caution">
    <text evidence="6">The sequence shown here is derived from an EMBL/GenBank/DDBJ whole genome shotgun (WGS) entry which is preliminary data.</text>
</comment>
<feature type="region of interest" description="Disordered" evidence="4">
    <location>
        <begin position="1248"/>
        <end position="1348"/>
    </location>
</feature>
<dbReference type="CDD" id="cd18793">
    <property type="entry name" value="SF2_C_SNF"/>
    <property type="match status" value="1"/>
</dbReference>
<keyword evidence="2" id="KW-0378">Hydrolase</keyword>
<accession>A0ABR4BR68</accession>
<feature type="region of interest" description="Disordered" evidence="4">
    <location>
        <begin position="458"/>
        <end position="482"/>
    </location>
</feature>
<evidence type="ECO:0000256" key="1">
    <source>
        <dbReference type="ARBA" id="ARBA00022741"/>
    </source>
</evidence>
<evidence type="ECO:0000256" key="3">
    <source>
        <dbReference type="ARBA" id="ARBA00022840"/>
    </source>
</evidence>
<feature type="compositionally biased region" description="Polar residues" evidence="4">
    <location>
        <begin position="465"/>
        <end position="477"/>
    </location>
</feature>
<dbReference type="Proteomes" id="UP001595075">
    <property type="component" value="Unassembled WGS sequence"/>
</dbReference>
<dbReference type="InterPro" id="IPR027417">
    <property type="entry name" value="P-loop_NTPase"/>
</dbReference>
<evidence type="ECO:0000256" key="4">
    <source>
        <dbReference type="SAM" id="MobiDB-lite"/>
    </source>
</evidence>
<keyword evidence="3" id="KW-0067">ATP-binding</keyword>
<organism evidence="6 7">
    <name type="scientific">Oculimacula yallundae</name>
    <dbReference type="NCBI Taxonomy" id="86028"/>
    <lineage>
        <taxon>Eukaryota</taxon>
        <taxon>Fungi</taxon>
        <taxon>Dikarya</taxon>
        <taxon>Ascomycota</taxon>
        <taxon>Pezizomycotina</taxon>
        <taxon>Leotiomycetes</taxon>
        <taxon>Helotiales</taxon>
        <taxon>Ploettnerulaceae</taxon>
        <taxon>Oculimacula</taxon>
    </lineage>
</organism>
<feature type="compositionally biased region" description="Polar residues" evidence="4">
    <location>
        <begin position="552"/>
        <end position="570"/>
    </location>
</feature>
<dbReference type="EMBL" id="JAZHXI010000023">
    <property type="protein sequence ID" value="KAL2060177.1"/>
    <property type="molecule type" value="Genomic_DNA"/>
</dbReference>
<feature type="domain" description="Helicase C-terminal" evidence="5">
    <location>
        <begin position="1008"/>
        <end position="1171"/>
    </location>
</feature>
<dbReference type="InterPro" id="IPR014001">
    <property type="entry name" value="Helicase_ATP-bd"/>
</dbReference>
<dbReference type="PANTHER" id="PTHR45626">
    <property type="entry name" value="TRANSCRIPTION TERMINATION FACTOR 2-RELATED"/>
    <property type="match status" value="1"/>
</dbReference>
<feature type="compositionally biased region" description="Basic and acidic residues" evidence="4">
    <location>
        <begin position="1302"/>
        <end position="1329"/>
    </location>
</feature>
<dbReference type="SUPFAM" id="SSF52540">
    <property type="entry name" value="P-loop containing nucleoside triphosphate hydrolases"/>
    <property type="match status" value="2"/>
</dbReference>
<evidence type="ECO:0000259" key="5">
    <source>
        <dbReference type="PROSITE" id="PS51194"/>
    </source>
</evidence>
<keyword evidence="1" id="KW-0547">Nucleotide-binding</keyword>
<dbReference type="SMART" id="SM00487">
    <property type="entry name" value="DEXDc"/>
    <property type="match status" value="1"/>
</dbReference>
<dbReference type="InterPro" id="IPR049730">
    <property type="entry name" value="SNF2/RAD54-like_C"/>
</dbReference>
<evidence type="ECO:0000313" key="7">
    <source>
        <dbReference type="Proteomes" id="UP001595075"/>
    </source>
</evidence>
<dbReference type="Pfam" id="PF00271">
    <property type="entry name" value="Helicase_C"/>
    <property type="match status" value="1"/>
</dbReference>
<evidence type="ECO:0000256" key="2">
    <source>
        <dbReference type="ARBA" id="ARBA00022801"/>
    </source>
</evidence>
<evidence type="ECO:0000313" key="6">
    <source>
        <dbReference type="EMBL" id="KAL2060177.1"/>
    </source>
</evidence>
<feature type="region of interest" description="Disordered" evidence="4">
    <location>
        <begin position="872"/>
        <end position="963"/>
    </location>
</feature>
<feature type="region of interest" description="Disordered" evidence="4">
    <location>
        <begin position="546"/>
        <end position="574"/>
    </location>
</feature>
<dbReference type="Pfam" id="PF00176">
    <property type="entry name" value="SNF2-rel_dom"/>
    <property type="match status" value="1"/>
</dbReference>
<dbReference type="Gene3D" id="3.40.50.300">
    <property type="entry name" value="P-loop containing nucleotide triphosphate hydrolases"/>
    <property type="match status" value="2"/>
</dbReference>
<feature type="region of interest" description="Disordered" evidence="4">
    <location>
        <begin position="1205"/>
        <end position="1235"/>
    </location>
</feature>
<reference evidence="6 7" key="1">
    <citation type="journal article" date="2024" name="Commun. Biol.">
        <title>Comparative genomic analysis of thermophilic fungi reveals convergent evolutionary adaptations and gene losses.</title>
        <authorList>
            <person name="Steindorff A.S."/>
            <person name="Aguilar-Pontes M.V."/>
            <person name="Robinson A.J."/>
            <person name="Andreopoulos B."/>
            <person name="LaButti K."/>
            <person name="Kuo A."/>
            <person name="Mondo S."/>
            <person name="Riley R."/>
            <person name="Otillar R."/>
            <person name="Haridas S."/>
            <person name="Lipzen A."/>
            <person name="Grimwood J."/>
            <person name="Schmutz J."/>
            <person name="Clum A."/>
            <person name="Reid I.D."/>
            <person name="Moisan M.C."/>
            <person name="Butler G."/>
            <person name="Nguyen T.T.M."/>
            <person name="Dewar K."/>
            <person name="Conant G."/>
            <person name="Drula E."/>
            <person name="Henrissat B."/>
            <person name="Hansel C."/>
            <person name="Singer S."/>
            <person name="Hutchinson M.I."/>
            <person name="de Vries R.P."/>
            <person name="Natvig D.O."/>
            <person name="Powell A.J."/>
            <person name="Tsang A."/>
            <person name="Grigoriev I.V."/>
        </authorList>
    </citation>
    <scope>NUCLEOTIDE SEQUENCE [LARGE SCALE GENOMIC DNA]</scope>
    <source>
        <strain evidence="6 7">CBS 494.80</strain>
    </source>
</reference>
<proteinExistence type="predicted"/>
<dbReference type="InterPro" id="IPR001650">
    <property type="entry name" value="Helicase_C-like"/>
</dbReference>
<dbReference type="InterPro" id="IPR050628">
    <property type="entry name" value="SNF2_RAD54_helicase_TF"/>
</dbReference>
<protein>
    <recommendedName>
        <fullName evidence="5">Helicase C-terminal domain-containing protein</fullName>
    </recommendedName>
</protein>
<name>A0ABR4BR68_9HELO</name>
<sequence>MSVNVDSAFVFSQPPSDSFSNFSKVGIDKYIAAGCLRISRPETNISIDTWQEFSQWQIIAGTQDPEAYNASQQLFIWHAFNDSHLQTSILQLHKAQWIRMELRSNDPVHGQVRVYVLPDDVGHAVISRDVPGLRKAMLILLNKLDTCTSTWNGQWSSDTPVRHVDPSLDTDFATGDDPSLFTIFNTLPSPKPDPELVSDVHARDAMYRVLAGSIKDLKTEMYAYQRRSTALMIQRESQPSQLLDPRLRHLIDQRGNDYYCDADSGSCFREPRTYEAARGGICAETMGLGKTLICLGLIMSTRDMTSQIPVEYMAGTHPVREKTGSLSTMAAATLGRLAFPWKQDLAAWETREGYRFDRCREALEKHAGFYMLPTPAPRRRSRNPIVIAPRKILLTSATIVVAPANLIQQWQHEIKKHTIGLNVLVMKAMSDALPSAETLAEYDIVLFSKQRFEKEAANEVDVKQNTKTSRSASQQAQVLEGRPEQAPIIYSSPLKDLHFKRLIVDEGHTFGNASGSSRTEASAVVDFLQVSARWIVSGTPTKGLYGAEIGIGNSQTTSREDTPSSSSTANSEERVSLKRLPALLDLPASETSSRALSKDMSLFHKQERKDIEKLGNIATSYLKARPWANRPEDNDFASWSHLIMQPRHGSKSRGNLAILKATLEGMIIRHRQDDIEVEVTLPPLHQNHVLLEGSLSNNLSLNTFSMMIVANAVTSERKDADYFFHPRQRKNLQQLVSNLRQASFFWSGFEKDHIANTIENARNFLQEKKVPISTEDQALLLEAVEHGNLVLKNRISRVISTFHEMPMHVDSDLTDDIRTAWSLTREPGNPTLMGATMVQAAQKFVESQLYKQDPTEGLLEAGQKVMHDARVSLREVQTPRPKKRKLSAAGDISGVKKAPAAAPALAGGVTIGSGSSPRKRPRTGVAAPSRGGRSNDSDLLAADSFNDEKDNSDDGHDEEEDASIQKQLDAQLKPKFALKQPSQPDISGTLDQMSPLATATMISTASSKLSYLMDRITLHSPTEKILIFYEADNIAYYIAQALESLGIKHLIYAKTLSSARRSQYVVTFNQSEVFRVLLMDVSQAAFGLDMSSASRVYFVNPVFSPQVEAQAVKRAHRIGQTKPVYVETLVLKGSIEEVILERRKELSTEEHNSCKSILDDSTMYDWIRNARFLDVGSNGRGNDGAGDEVEQMAMLETPKLLFGRGGSGAGEGRTIDPDQDLILGDSPEVKGKGKGKAKIMLKFKVKPANGENGLGAQGEAVSEKAKGKRKVGFADVGDDDVQGAGEGRRDPAASSSDSGVPVKEKTSKKVRVDEGRDGLKGIRESDDKGSGSGEPSSKKVAKTTRFAD</sequence>
<dbReference type="InterPro" id="IPR000330">
    <property type="entry name" value="SNF2_N"/>
</dbReference>